<evidence type="ECO:0008006" key="9">
    <source>
        <dbReference type="Google" id="ProtNLM"/>
    </source>
</evidence>
<comment type="subcellular location">
    <subcellularLocation>
        <location evidence="1">Membrane</location>
        <topology evidence="1">Multi-pass membrane protein</topology>
    </subcellularLocation>
</comment>
<evidence type="ECO:0000256" key="4">
    <source>
        <dbReference type="ARBA" id="ARBA00023136"/>
    </source>
</evidence>
<name>A0AAN4ZF72_9BILA</name>
<feature type="non-terminal residue" evidence="7">
    <location>
        <position position="104"/>
    </location>
</feature>
<feature type="non-terminal residue" evidence="7">
    <location>
        <position position="1"/>
    </location>
</feature>
<comment type="caution">
    <text evidence="7">The sequence shown here is derived from an EMBL/GenBank/DDBJ whole genome shotgun (WGS) entry which is preliminary data.</text>
</comment>
<dbReference type="PANTHER" id="PTHR31357">
    <property type="entry name" value="SERPENTINE RECEPTOR CLASS ALPHA-10"/>
    <property type="match status" value="1"/>
</dbReference>
<accession>A0AAN4ZF72</accession>
<reference evidence="8" key="1">
    <citation type="submission" date="2022-10" db="EMBL/GenBank/DDBJ databases">
        <title>Genome assembly of Pristionchus species.</title>
        <authorList>
            <person name="Yoshida K."/>
            <person name="Sommer R.J."/>
        </authorList>
    </citation>
    <scope>NUCLEOTIDE SEQUENCE [LARGE SCALE GENOMIC DNA]</scope>
    <source>
        <strain evidence="8">RS5460</strain>
    </source>
</reference>
<gene>
    <name evidence="7" type="ORF">PMAYCL1PPCAC_10312</name>
</gene>
<dbReference type="InterPro" id="IPR051080">
    <property type="entry name" value="Nematode_rcpt-like_serp_alpha"/>
</dbReference>
<protein>
    <recommendedName>
        <fullName evidence="9">G protein-coupled receptor</fullName>
    </recommendedName>
</protein>
<evidence type="ECO:0000313" key="8">
    <source>
        <dbReference type="Proteomes" id="UP001328107"/>
    </source>
</evidence>
<evidence type="ECO:0000256" key="2">
    <source>
        <dbReference type="ARBA" id="ARBA00022692"/>
    </source>
</evidence>
<evidence type="ECO:0000313" key="7">
    <source>
        <dbReference type="EMBL" id="GMR40117.1"/>
    </source>
</evidence>
<dbReference type="PANTHER" id="PTHR31357:SF5">
    <property type="entry name" value="SERPENTINE RECEPTOR CLASS ALPHA-1-RELATED"/>
    <property type="match status" value="1"/>
</dbReference>
<dbReference type="EMBL" id="BTRK01000003">
    <property type="protein sequence ID" value="GMR40117.1"/>
    <property type="molecule type" value="Genomic_DNA"/>
</dbReference>
<evidence type="ECO:0000256" key="1">
    <source>
        <dbReference type="ARBA" id="ARBA00004141"/>
    </source>
</evidence>
<evidence type="ECO:0000256" key="3">
    <source>
        <dbReference type="ARBA" id="ARBA00022989"/>
    </source>
</evidence>
<dbReference type="GO" id="GO:0016020">
    <property type="term" value="C:membrane"/>
    <property type="evidence" value="ECO:0007669"/>
    <property type="project" value="UniProtKB-SubCell"/>
</dbReference>
<keyword evidence="3 6" id="KW-1133">Transmembrane helix</keyword>
<evidence type="ECO:0000256" key="5">
    <source>
        <dbReference type="ARBA" id="ARBA00037994"/>
    </source>
</evidence>
<organism evidence="7 8">
    <name type="scientific">Pristionchus mayeri</name>
    <dbReference type="NCBI Taxonomy" id="1317129"/>
    <lineage>
        <taxon>Eukaryota</taxon>
        <taxon>Metazoa</taxon>
        <taxon>Ecdysozoa</taxon>
        <taxon>Nematoda</taxon>
        <taxon>Chromadorea</taxon>
        <taxon>Rhabditida</taxon>
        <taxon>Rhabditina</taxon>
        <taxon>Diplogasteromorpha</taxon>
        <taxon>Diplogasteroidea</taxon>
        <taxon>Neodiplogasteridae</taxon>
        <taxon>Pristionchus</taxon>
    </lineage>
</organism>
<sequence>LAYCIFYVVVGYYNYPLGDKTCYCSGNLTGSTNVHFYLTFVMFSMDILNVIVAFWLMRYNRIKIREYRSSASLVVKFCFRQTLRSIEQTLPVAVIHLACFSIQY</sequence>
<dbReference type="AlphaFoldDB" id="A0AAN4ZF72"/>
<keyword evidence="8" id="KW-1185">Reference proteome</keyword>
<keyword evidence="4 6" id="KW-0472">Membrane</keyword>
<proteinExistence type="inferred from homology"/>
<dbReference type="Proteomes" id="UP001328107">
    <property type="component" value="Unassembled WGS sequence"/>
</dbReference>
<dbReference type="GO" id="GO:0004984">
    <property type="term" value="F:olfactory receptor activity"/>
    <property type="evidence" value="ECO:0007669"/>
    <property type="project" value="TreeGrafter"/>
</dbReference>
<comment type="similarity">
    <text evidence="5">Belongs to the nematode receptor-like protein sra family.</text>
</comment>
<feature type="transmembrane region" description="Helical" evidence="6">
    <location>
        <begin position="36"/>
        <end position="57"/>
    </location>
</feature>
<keyword evidence="2 6" id="KW-0812">Transmembrane</keyword>
<evidence type="ECO:0000256" key="6">
    <source>
        <dbReference type="SAM" id="Phobius"/>
    </source>
</evidence>